<keyword evidence="2" id="KW-0560">Oxidoreductase</keyword>
<dbReference type="PANTHER" id="PTHR43103:SF5">
    <property type="entry name" value="4-EPIMERASE, PUTATIVE (AFU_ORTHOLOGUE AFUA_7G00360)-RELATED"/>
    <property type="match status" value="1"/>
</dbReference>
<evidence type="ECO:0000256" key="1">
    <source>
        <dbReference type="ARBA" id="ARBA00007637"/>
    </source>
</evidence>
<name>A0A5Q6RWJ7_9ACTN</name>
<dbReference type="InterPro" id="IPR036291">
    <property type="entry name" value="NAD(P)-bd_dom_sf"/>
</dbReference>
<evidence type="ECO:0000256" key="2">
    <source>
        <dbReference type="ARBA" id="ARBA00023002"/>
    </source>
</evidence>
<dbReference type="InterPro" id="IPR002347">
    <property type="entry name" value="SDR_fam"/>
</dbReference>
<dbReference type="OrthoDB" id="8770295at2"/>
<evidence type="ECO:0000313" key="5">
    <source>
        <dbReference type="EMBL" id="KAA1422407.1"/>
    </source>
</evidence>
<comment type="caution">
    <text evidence="5">The sequence shown here is derived from an EMBL/GenBank/DDBJ whole genome shotgun (WGS) entry which is preliminary data.</text>
</comment>
<dbReference type="EMBL" id="VDFQ02000004">
    <property type="protein sequence ID" value="KAA1422407.1"/>
    <property type="molecule type" value="Genomic_DNA"/>
</dbReference>
<dbReference type="PANTHER" id="PTHR43103">
    <property type="entry name" value="NUCLEOSIDE-DIPHOSPHATE-SUGAR EPIMERASE"/>
    <property type="match status" value="1"/>
</dbReference>
<dbReference type="SUPFAM" id="SSF51735">
    <property type="entry name" value="NAD(P)-binding Rossmann-fold domains"/>
    <property type="match status" value="1"/>
</dbReference>
<dbReference type="AlphaFoldDB" id="A0A5Q6RWJ7"/>
<dbReference type="Proteomes" id="UP000307768">
    <property type="component" value="Unassembled WGS sequence"/>
</dbReference>
<sequence length="264" mass="27867">MRILVTGSSGAIGRTVVSGLYASGHTLRGIDVLQPDPGLSALLPLGAFIGDVTDPITVAGAVSGVEAVVHLAGIPEETNLPDALASHVHTTATILEAMVDQGVGRIVYASSNHAVGRTPRSDHLGTDVPVRPDTFYGVGKVAAEALLRLYADAHGISAVALRIGSFLPEPSTRRHLSTWLSYGDAVRLVEAAVTGPVDGFTAVYGVSANTQGWWDMEPGLELGYRPRDDAEAYAERIPSREEDEQECAYVGGPYAVEPLRKAMR</sequence>
<dbReference type="Gene3D" id="3.40.50.720">
    <property type="entry name" value="NAD(P)-binding Rossmann-like Domain"/>
    <property type="match status" value="1"/>
</dbReference>
<keyword evidence="3" id="KW-0520">NAD</keyword>
<evidence type="ECO:0000259" key="4">
    <source>
        <dbReference type="Pfam" id="PF01370"/>
    </source>
</evidence>
<gene>
    <name evidence="5" type="ORF">FE697_014760</name>
</gene>
<feature type="domain" description="NAD-dependent epimerase/dehydratase" evidence="4">
    <location>
        <begin position="3"/>
        <end position="166"/>
    </location>
</feature>
<dbReference type="GO" id="GO:0016491">
    <property type="term" value="F:oxidoreductase activity"/>
    <property type="evidence" value="ECO:0007669"/>
    <property type="project" value="UniProtKB-KW"/>
</dbReference>
<comment type="similarity">
    <text evidence="1">Belongs to the NAD(P)-dependent epimerase/dehydratase family.</text>
</comment>
<dbReference type="InterPro" id="IPR001509">
    <property type="entry name" value="Epimerase_deHydtase"/>
</dbReference>
<organism evidence="5 6">
    <name type="scientific">Mumia zhuanghuii</name>
    <dbReference type="NCBI Taxonomy" id="2585211"/>
    <lineage>
        <taxon>Bacteria</taxon>
        <taxon>Bacillati</taxon>
        <taxon>Actinomycetota</taxon>
        <taxon>Actinomycetes</taxon>
        <taxon>Propionibacteriales</taxon>
        <taxon>Nocardioidaceae</taxon>
        <taxon>Mumia</taxon>
    </lineage>
</organism>
<dbReference type="PRINTS" id="PR00081">
    <property type="entry name" value="GDHRDH"/>
</dbReference>
<reference evidence="5 6" key="1">
    <citation type="submission" date="2019-09" db="EMBL/GenBank/DDBJ databases">
        <title>Mumia zhuanghuii sp. nov. isolated from the intestinal contents of plateau pika (Ochotona curzoniae) in the Qinghai-Tibet plateau of China.</title>
        <authorList>
            <person name="Tian Z."/>
        </authorList>
    </citation>
    <scope>NUCLEOTIDE SEQUENCE [LARGE SCALE GENOMIC DNA]</scope>
    <source>
        <strain evidence="6">350</strain>
    </source>
</reference>
<proteinExistence type="inferred from homology"/>
<evidence type="ECO:0000313" key="6">
    <source>
        <dbReference type="Proteomes" id="UP000307768"/>
    </source>
</evidence>
<accession>A0A5Q6RWJ7</accession>
<protein>
    <submittedName>
        <fullName evidence="5">NAD(P)-dependent oxidoreductase</fullName>
    </submittedName>
</protein>
<dbReference type="Pfam" id="PF01370">
    <property type="entry name" value="Epimerase"/>
    <property type="match status" value="1"/>
</dbReference>
<dbReference type="RefSeq" id="WP_149770358.1">
    <property type="nucleotide sequence ID" value="NZ_VDFQ02000004.1"/>
</dbReference>
<evidence type="ECO:0000256" key="3">
    <source>
        <dbReference type="ARBA" id="ARBA00023027"/>
    </source>
</evidence>